<protein>
    <submittedName>
        <fullName evidence="2">Uncharacterized protein</fullName>
    </submittedName>
</protein>
<keyword evidence="1" id="KW-0812">Transmembrane</keyword>
<keyword evidence="1" id="KW-0472">Membrane</keyword>
<name>X1CE36_9ZZZZ</name>
<gene>
    <name evidence="2" type="ORF">S01H4_48832</name>
</gene>
<evidence type="ECO:0000256" key="1">
    <source>
        <dbReference type="SAM" id="Phobius"/>
    </source>
</evidence>
<comment type="caution">
    <text evidence="2">The sequence shown here is derived from an EMBL/GenBank/DDBJ whole genome shotgun (WGS) entry which is preliminary data.</text>
</comment>
<feature type="transmembrane region" description="Helical" evidence="1">
    <location>
        <begin position="14"/>
        <end position="34"/>
    </location>
</feature>
<dbReference type="AlphaFoldDB" id="X1CE36"/>
<dbReference type="EMBL" id="BART01027555">
    <property type="protein sequence ID" value="GAG94513.1"/>
    <property type="molecule type" value="Genomic_DNA"/>
</dbReference>
<sequence length="59" mass="6732">MGLLKHIYLNVESYTALLSWIVVPLGFYALYLFLSRHYGIFAFEAEVPMTEESESVTNG</sequence>
<proteinExistence type="predicted"/>
<reference evidence="2" key="1">
    <citation type="journal article" date="2014" name="Front. Microbiol.">
        <title>High frequency of phylogenetically diverse reductive dehalogenase-homologous genes in deep subseafloor sedimentary metagenomes.</title>
        <authorList>
            <person name="Kawai M."/>
            <person name="Futagami T."/>
            <person name="Toyoda A."/>
            <person name="Takaki Y."/>
            <person name="Nishi S."/>
            <person name="Hori S."/>
            <person name="Arai W."/>
            <person name="Tsubouchi T."/>
            <person name="Morono Y."/>
            <person name="Uchiyama I."/>
            <person name="Ito T."/>
            <person name="Fujiyama A."/>
            <person name="Inagaki F."/>
            <person name="Takami H."/>
        </authorList>
    </citation>
    <scope>NUCLEOTIDE SEQUENCE</scope>
    <source>
        <strain evidence="2">Expedition CK06-06</strain>
    </source>
</reference>
<evidence type="ECO:0000313" key="2">
    <source>
        <dbReference type="EMBL" id="GAG94513.1"/>
    </source>
</evidence>
<accession>X1CE36</accession>
<keyword evidence="1" id="KW-1133">Transmembrane helix</keyword>
<organism evidence="2">
    <name type="scientific">marine sediment metagenome</name>
    <dbReference type="NCBI Taxonomy" id="412755"/>
    <lineage>
        <taxon>unclassified sequences</taxon>
        <taxon>metagenomes</taxon>
        <taxon>ecological metagenomes</taxon>
    </lineage>
</organism>